<dbReference type="Pfam" id="PF01826">
    <property type="entry name" value="TIL"/>
    <property type="match status" value="1"/>
</dbReference>
<dbReference type="PANTHER" id="PTHR11339">
    <property type="entry name" value="EXTRACELLULAR MATRIX GLYCOPROTEIN RELATED"/>
    <property type="match status" value="1"/>
</dbReference>
<feature type="domain" description="VWFD" evidence="7">
    <location>
        <begin position="1056"/>
        <end position="1246"/>
    </location>
</feature>
<evidence type="ECO:0000313" key="9">
    <source>
        <dbReference type="Proteomes" id="UP000596742"/>
    </source>
</evidence>
<evidence type="ECO:0000256" key="1">
    <source>
        <dbReference type="ARBA" id="ARBA00022737"/>
    </source>
</evidence>
<keyword evidence="2" id="KW-0106">Calcium</keyword>
<dbReference type="SMART" id="SM00216">
    <property type="entry name" value="VWD"/>
    <property type="match status" value="4"/>
</dbReference>
<name>A0A8B6H7C0_MYTGA</name>
<dbReference type="Gene3D" id="2.10.25.10">
    <property type="entry name" value="Laminin"/>
    <property type="match status" value="2"/>
</dbReference>
<evidence type="ECO:0000259" key="6">
    <source>
        <dbReference type="PROSITE" id="PS50228"/>
    </source>
</evidence>
<feature type="region of interest" description="Disordered" evidence="5">
    <location>
        <begin position="2556"/>
        <end position="2605"/>
    </location>
</feature>
<dbReference type="InterPro" id="IPR036084">
    <property type="entry name" value="Ser_inhib-like_sf"/>
</dbReference>
<dbReference type="GO" id="GO:0030246">
    <property type="term" value="F:carbohydrate binding"/>
    <property type="evidence" value="ECO:0007669"/>
    <property type="project" value="InterPro"/>
</dbReference>
<accession>A0A8B6H7C0</accession>
<evidence type="ECO:0000256" key="2">
    <source>
        <dbReference type="ARBA" id="ARBA00022837"/>
    </source>
</evidence>
<evidence type="ECO:0000313" key="8">
    <source>
        <dbReference type="EMBL" id="VDI75384.1"/>
    </source>
</evidence>
<feature type="region of interest" description="Disordered" evidence="5">
    <location>
        <begin position="2123"/>
        <end position="2238"/>
    </location>
</feature>
<keyword evidence="9" id="KW-1185">Reference proteome</keyword>
<feature type="domain" description="VWFD" evidence="7">
    <location>
        <begin position="249"/>
        <end position="429"/>
    </location>
</feature>
<keyword evidence="4" id="KW-0325">Glycoprotein</keyword>
<feature type="compositionally biased region" description="Polar residues" evidence="5">
    <location>
        <begin position="2590"/>
        <end position="2600"/>
    </location>
</feature>
<evidence type="ECO:0000256" key="4">
    <source>
        <dbReference type="ARBA" id="ARBA00023180"/>
    </source>
</evidence>
<dbReference type="Pfam" id="PF08742">
    <property type="entry name" value="C8"/>
    <property type="match status" value="2"/>
</dbReference>
<feature type="domain" description="VWFD" evidence="7">
    <location>
        <begin position="1627"/>
        <end position="1807"/>
    </location>
</feature>
<feature type="domain" description="SUEL-type lectin" evidence="6">
    <location>
        <begin position="940"/>
        <end position="1027"/>
    </location>
</feature>
<feature type="region of interest" description="Disordered" evidence="5">
    <location>
        <begin position="142"/>
        <end position="185"/>
    </location>
</feature>
<dbReference type="GO" id="GO:0031012">
    <property type="term" value="C:extracellular matrix"/>
    <property type="evidence" value="ECO:0007669"/>
    <property type="project" value="TreeGrafter"/>
</dbReference>
<dbReference type="InterPro" id="IPR043159">
    <property type="entry name" value="Lectin_gal-bd_sf"/>
</dbReference>
<dbReference type="SUPFAM" id="SSF57567">
    <property type="entry name" value="Serine protease inhibitors"/>
    <property type="match status" value="2"/>
</dbReference>
<evidence type="ECO:0000256" key="5">
    <source>
        <dbReference type="SAM" id="MobiDB-lite"/>
    </source>
</evidence>
<dbReference type="InterPro" id="IPR000742">
    <property type="entry name" value="EGF"/>
</dbReference>
<dbReference type="SUPFAM" id="SSF82895">
    <property type="entry name" value="TSP-1 type 1 repeat"/>
    <property type="match status" value="4"/>
</dbReference>
<dbReference type="InterPro" id="IPR000922">
    <property type="entry name" value="Lectin_gal-bd_dom"/>
</dbReference>
<dbReference type="Proteomes" id="UP000596742">
    <property type="component" value="Unassembled WGS sequence"/>
</dbReference>
<dbReference type="InterPro" id="IPR014853">
    <property type="entry name" value="VWF/SSPO/ZAN-like_Cys-rich_dom"/>
</dbReference>
<dbReference type="SMART" id="SM00181">
    <property type="entry name" value="EGF"/>
    <property type="match status" value="12"/>
</dbReference>
<dbReference type="FunFam" id="2.60.120.740:FF:000001">
    <property type="entry name" value="Adhesion G protein-coupled receptor L2"/>
    <property type="match status" value="1"/>
</dbReference>
<dbReference type="CDD" id="cd19941">
    <property type="entry name" value="TIL"/>
    <property type="match status" value="3"/>
</dbReference>
<dbReference type="PROSITE" id="PS51233">
    <property type="entry name" value="VWFD"/>
    <property type="match status" value="4"/>
</dbReference>
<gene>
    <name evidence="8" type="ORF">MGAL_10B050511</name>
</gene>
<feature type="compositionally biased region" description="Pro residues" evidence="5">
    <location>
        <begin position="2567"/>
        <end position="2588"/>
    </location>
</feature>
<dbReference type="PROSITE" id="PS50228">
    <property type="entry name" value="SUEL_LECTIN"/>
    <property type="match status" value="1"/>
</dbReference>
<dbReference type="Pfam" id="PF02140">
    <property type="entry name" value="SUEL_Lectin"/>
    <property type="match status" value="1"/>
</dbReference>
<keyword evidence="1" id="KW-0677">Repeat</keyword>
<dbReference type="PANTHER" id="PTHR11339:SF373">
    <property type="entry name" value="VWFD DOMAIN-CONTAINING PROTEIN"/>
    <property type="match status" value="1"/>
</dbReference>
<dbReference type="SMART" id="SM00832">
    <property type="entry name" value="C8"/>
    <property type="match status" value="2"/>
</dbReference>
<reference evidence="8" key="1">
    <citation type="submission" date="2018-11" db="EMBL/GenBank/DDBJ databases">
        <authorList>
            <person name="Alioto T."/>
            <person name="Alioto T."/>
        </authorList>
    </citation>
    <scope>NUCLEOTIDE SEQUENCE</scope>
</reference>
<feature type="domain" description="VWFD" evidence="7">
    <location>
        <begin position="2897"/>
        <end position="3081"/>
    </location>
</feature>
<dbReference type="InterPro" id="IPR001846">
    <property type="entry name" value="VWF_type-D"/>
</dbReference>
<dbReference type="SMART" id="SM00209">
    <property type="entry name" value="TSP1"/>
    <property type="match status" value="4"/>
</dbReference>
<feature type="compositionally biased region" description="Pro residues" evidence="5">
    <location>
        <begin position="2162"/>
        <end position="2215"/>
    </location>
</feature>
<dbReference type="Pfam" id="PF00090">
    <property type="entry name" value="TSP_1"/>
    <property type="match status" value="4"/>
</dbReference>
<evidence type="ECO:0000259" key="7">
    <source>
        <dbReference type="PROSITE" id="PS51233"/>
    </source>
</evidence>
<dbReference type="Gene3D" id="2.60.120.740">
    <property type="match status" value="1"/>
</dbReference>
<feature type="compositionally biased region" description="Basic residues" evidence="5">
    <location>
        <begin position="1528"/>
        <end position="1561"/>
    </location>
</feature>
<proteinExistence type="predicted"/>
<feature type="region of interest" description="Disordered" evidence="5">
    <location>
        <begin position="3404"/>
        <end position="3435"/>
    </location>
</feature>
<dbReference type="OrthoDB" id="6059693at2759"/>
<dbReference type="InterPro" id="IPR050780">
    <property type="entry name" value="Mucin_vWF_Thrombospondin_sf"/>
</dbReference>
<dbReference type="FunFam" id="2.20.100.10:FF:000001">
    <property type="entry name" value="semaphorin-5A isoform X1"/>
    <property type="match status" value="3"/>
</dbReference>
<dbReference type="InterPro" id="IPR002919">
    <property type="entry name" value="TIL_dom"/>
</dbReference>
<dbReference type="PROSITE" id="PS01186">
    <property type="entry name" value="EGF_2"/>
    <property type="match status" value="1"/>
</dbReference>
<organism evidence="8 9">
    <name type="scientific">Mytilus galloprovincialis</name>
    <name type="common">Mediterranean mussel</name>
    <dbReference type="NCBI Taxonomy" id="29158"/>
    <lineage>
        <taxon>Eukaryota</taxon>
        <taxon>Metazoa</taxon>
        <taxon>Spiralia</taxon>
        <taxon>Lophotrochozoa</taxon>
        <taxon>Mollusca</taxon>
        <taxon>Bivalvia</taxon>
        <taxon>Autobranchia</taxon>
        <taxon>Pteriomorphia</taxon>
        <taxon>Mytilida</taxon>
        <taxon>Mytiloidea</taxon>
        <taxon>Mytilidae</taxon>
        <taxon>Mytilinae</taxon>
        <taxon>Mytilus</taxon>
    </lineage>
</organism>
<protein>
    <submittedName>
        <fullName evidence="8">Uncharacterized protein</fullName>
    </submittedName>
</protein>
<dbReference type="Gene3D" id="2.20.100.10">
    <property type="entry name" value="Thrombospondin type-1 (TSP1) repeat"/>
    <property type="match status" value="4"/>
</dbReference>
<sequence>MKLMLRGGPVFYDMKYFKDVEANEIADLCIVIGAIRRENDCSLEEKCMPGGEMEEIWKNEGCHENGWCVVKKGNYECECKANYRGDGREKCEEIPAACVKIEKVNPRSRRCKRHRKNKRVLVCTIKSAEKIMNVEVISLVKSKKKKKANKRNKKGKGKKNKKQSKKNKRARQRRRRRNRRNKCRVVGKSRSNKFLTRGNCRRAIFRVTFLSKAGNCENNCGENAVLRKGKCRCPKGYTGDPKKKCSKMCRCVSAGDPHTRTTDGAMLHVMGVCKYILSALKDTNDPCAYTVETTTEKRNSRPVSYNKRVDFTIGNVVYSILKGSDVMIDGQLVPVPQNLDAENIVITREERSIVIRHTKCEIDVSYDGRHKVMIQAPFSTYSGRVTGMCGNCNRDKEDDYMDGDGNLAKPRALHYRLGQKWKSPGESCQDEQPLATCSDKATKEAEKMDKCGLLNSKNGLFKEAFDEGFDLSDYYASCVFDVCENLNLNLHCQILEDAVNTASQSEIRIDLAKWRDVTNCPLKCDKTFVESDKVTCIPNCMDTEADKSSECATAPYRGCTCESGKVEKDDICVDIAECRACSLEIDTRNYNVFVGDTYPYQSECGNFKQCVDKDGKQALIEKKDVKCTGEKQECRIEGGTRKCMCVEGFEQDIDDPSKCIEKPNQEEQLTPPKEEEPTVSASCKKDIIVECTAKTRKWKSCKVVASDLKRVTDIEPLESSCNNKEYKLRKKKNAVIVRNKCSGKFKVTYSIKEPEPETPPPKEEEQTLPASCKKDVTVDCTAETKKWKSCKVEASDLKRVVKVELLEGSCKKKEYRLRRKTNDVIVRNKCSGKFKVTYRIKGAKPEKEPRKVKACIKGVTVDCTAETKTWKSCKVEASDLKRVVGVELLEGSCKKKEYRLRRKTNDVIVRNKCSGKFKVTYRIKEPEKEPRKVKEKSRTACYKKRMILRCRGRRRIKILSAFYGRADKDTCNDGSAQTTGCSKEDADAIVQKKCNGRKGCRLQANKAFFGDPCPNTSKYLAVKYTCVGKNRKDRRRRLRRLRKERRNKRRKSGSGCRCTGSGDVHYYDFNNIKSDIQGICQYTFSRSTEEFPYEKCKWNVEVKNERRGTKTSVSYTKMADVTICGEKIRIMKDGVFMVDNLEVSSLAYTIENCGINIRKETRELEIYSEECDIRVIWDGKSRIELDVPKNYSQYAEGICGDCTDGNRFMLRNGTDISTVPKRQRDVLWGQEWEVIDDSGEELEECPVSLPVKECTEEQNKFLASDTYCGKINPDRQEGVTPFTACLKSDAKMAKELFDACIVDVCMNLGGPYENEALCLAIDAVAQNCRKNDFKYDEWRKPDFCPMTCDEHSTYKFSSKCPATCENKNPTDEDCDLPAVEGCVCDEGYYLDDKKCVLESQCGCIADDNEYYKIGAIRREDDCTLEEECTAGGEMKTVWKNDGCHENGWCVVKKGKYECECKPNYLGDGREKCDEIPASCIKNEEVLVKSRRCKRHRRNRRIVVCKIQSAEKIINVNLDPSSKDPEKIKAKKGKGRGKNKERKKKAQKKRQQKKRRRNRRNKCRFIRKRGNRFLIRGNCRRAIFQVTYLSKGRNCANDCGENAIFTNGKCKCPRGYTGDPRKKCSKLCTCISSGDPHTRTYDSAVVHHMGVCKYILSALEDFTNPCAFIVETTTEKRNDRPVAYNKRVDFTIGDGVYSILKGGEVLINGKSVSGPQNFEEQNIEVTREARSIHIRHTKCEIDVSFDGRHKVMIQAPFNAYSGQFIGLCGNCNSNKNDDYYDRDGNLNKPRKLHYRIGKSWESPGQSCPSETPLVDCTDKATGEAKKTSRCGLLDSQNGLFKEAFKAGIDLSGFYSSCVFDVCENPDTSLHCPILEEAVFFGSQNGVRIDLSEWRVVTNCPLKCAETFVESDSVTCISSCMNTQADKSSDCTTAPYKGCTCESGKVDKDDRCIPESECVPTCSVSDDKTIIQVEVGQTFPTKSECGSYSSCVDVEGKPTVKNIVDAKCPGDNKECKTIDGSRVCECLDGFESDPGSLNCKQNSPPVEEEPRIDGGWTDYGDWEPCTKSCGTGEKVRTRTCTKPTPANGGKNCEGKSQEKTTCNTAPCPVDGGWSEYGDWKPCSKSCGSGMRVRSRTCTNPTPANGGKLCEGKAKERTPCNTAPCPEPENSPQETQPPIPPSATPQVQPTPAPEPQVQPTPAPKPQVQPTPAPEPPESPSEEITNPPEEEDPFGPKFPWTPGNIPESDDLLVCTLLAKNRASLFDGSYTNIGDPNKACSYKAPLTSYFDSYEECSFDVSVSMGIATNEKMRYLKYSTPEEVIVNIRGYKIVMGQDNSVKVNGADIQLPYKNDGNYLFITYIGGRLQLSHICGLIVLFNRHAVDVLVSKTYAETLDESPICGNSKKHTELVPKTIECVGVVNCRLPAFIRCKDFPTRNEGPFTKCSQYIEANAKNHCGDVSCGLPSITCDLARSYMTRCALRMKDKPFKYWSTTDYTATCPKPTCEASQQKTFKDSTTACPATINDPNGPKICVLPNVSMCECNDGYAWENNDFDNGKCVLTEPANSPQETQPPIPPTPTPQVQPTPAPEPQVLPTTPQESPSEVNGGWSEYTPWGKCSKSCGGGIKSRTRTCTNPAPSADGMGCIGSGEETQSCGTNKCPVDGGWSDYTPWGKCSKSCGGGMQSRTRTCTNPAPSNDGKVCEGSTEDTKACETVKCPGDCSKSSECHKDGVCDNGRCKCKENFKGNGYSDCKQICFDDKCARFASCKKDKCKCNRGYVGRGQGKCKLKCGRRKCHAEAKCQKKKCVCNSKFPYGNGINRCSETCKGKKCVKDAICPRNKCVCRRGYYGIRDKKGDITECRKLCRRKRCDRDATCKGRGWNRDCVCNAGFIGNGKKCEEKCTCAAFGDPTILRFSNSALPFAGECKYTLSKLLMPRNRCMFNVEVNYEKGNKKSDSASSVSFVTLNMYGISVQLGPKLEVRIDRELVSLPYRTKKRTLFIRYMGLNVLVETKCSVELQWSEAGMVILSVPKRFGKQVEGLCGQCNGNKNEWLLKDKTDVSKDNLKFSKIGDSFAVASASASESCKTSETPTCKVKARVLKRTCGFFKKRSFKKCKAANKELFEILMAACRRDYCANYKDKPVMKEVSCRSENALYTMCHFYGFGGIRWRSGKCRKKKCDRKTERWAVRASACQNNCVQRNIARRCFRPRIEGCVCRNGHIRSGNKCVKLLRKKKRFSNCGCVKNGLYIKSGGTLRSKDCKTEFTCKPGNKRGTLKKTKKNVKCHRDGYCGIHAGERSCVCLPRFLGNGIDSCTPASNCDFKEDTEDCVNTIRMKGECFYRSIHNNECKYHVTMGKNNFNEDITIASFKTEKGLLKRQLKPGQRFNNCAKVSLNKNGYVTIVEKICECPKDHPLNNKKSSSKKSSSKKSSSKKSSSKKRT</sequence>
<dbReference type="PROSITE" id="PS50092">
    <property type="entry name" value="TSP1"/>
    <property type="match status" value="4"/>
</dbReference>
<feature type="compositionally biased region" description="Basic residues" evidence="5">
    <location>
        <begin position="3414"/>
        <end position="3435"/>
    </location>
</feature>
<dbReference type="InterPro" id="IPR000884">
    <property type="entry name" value="TSP1_rpt"/>
</dbReference>
<keyword evidence="3" id="KW-1015">Disulfide bond</keyword>
<dbReference type="EMBL" id="UYJE01009657">
    <property type="protein sequence ID" value="VDI75384.1"/>
    <property type="molecule type" value="Genomic_DNA"/>
</dbReference>
<dbReference type="FunFam" id="2.20.100.10:FF:000007">
    <property type="entry name" value="Thrombospondin 1"/>
    <property type="match status" value="1"/>
</dbReference>
<dbReference type="GO" id="GO:0005615">
    <property type="term" value="C:extracellular space"/>
    <property type="evidence" value="ECO:0007669"/>
    <property type="project" value="TreeGrafter"/>
</dbReference>
<dbReference type="InterPro" id="IPR036383">
    <property type="entry name" value="TSP1_rpt_sf"/>
</dbReference>
<comment type="caution">
    <text evidence="8">The sequence shown here is derived from an EMBL/GenBank/DDBJ whole genome shotgun (WGS) entry which is preliminary data.</text>
</comment>
<dbReference type="CDD" id="cd22827">
    <property type="entry name" value="Gal_Rha_Lectin_SUL-I-like"/>
    <property type="match status" value="1"/>
</dbReference>
<feature type="region of interest" description="Disordered" evidence="5">
    <location>
        <begin position="1517"/>
        <end position="1561"/>
    </location>
</feature>
<evidence type="ECO:0000256" key="3">
    <source>
        <dbReference type="ARBA" id="ARBA00023157"/>
    </source>
</evidence>
<dbReference type="Pfam" id="PF00094">
    <property type="entry name" value="VWD"/>
    <property type="match status" value="5"/>
</dbReference>